<dbReference type="InterPro" id="IPR048510">
    <property type="entry name" value="WsaF_N"/>
</dbReference>
<evidence type="ECO:0000313" key="3">
    <source>
        <dbReference type="EMBL" id="QIA87726.1"/>
    </source>
</evidence>
<feature type="domain" description="WsaF C-terminal" evidence="2">
    <location>
        <begin position="240"/>
        <end position="369"/>
    </location>
</feature>
<dbReference type="EMBL" id="CP040854">
    <property type="protein sequence ID" value="QIA87726.1"/>
    <property type="molecule type" value="Genomic_DNA"/>
</dbReference>
<evidence type="ECO:0000313" key="4">
    <source>
        <dbReference type="Proteomes" id="UP000464749"/>
    </source>
</evidence>
<evidence type="ECO:0000259" key="2">
    <source>
        <dbReference type="Pfam" id="PF22772"/>
    </source>
</evidence>
<dbReference type="Gene3D" id="3.40.50.11090">
    <property type="match status" value="1"/>
</dbReference>
<dbReference type="Pfam" id="PF22772">
    <property type="entry name" value="WsaF_C"/>
    <property type="match status" value="1"/>
</dbReference>
<dbReference type="AlphaFoldDB" id="A0A9X7T6J8"/>
<protein>
    <recommendedName>
        <fullName evidence="5">Glycosyl transferase family 1 domain-containing protein</fullName>
    </recommendedName>
</protein>
<gene>
    <name evidence="3" type="ORF">FEE39_05170</name>
</gene>
<feature type="domain" description="WsaF N-terminal" evidence="1">
    <location>
        <begin position="40"/>
        <end position="196"/>
    </location>
</feature>
<proteinExistence type="predicted"/>
<evidence type="ECO:0008006" key="5">
    <source>
        <dbReference type="Google" id="ProtNLM"/>
    </source>
</evidence>
<accession>A0A9X7T6J8</accession>
<dbReference type="Gene3D" id="3.40.50.2000">
    <property type="entry name" value="Glycogen Phosphorylase B"/>
    <property type="match status" value="1"/>
</dbReference>
<reference evidence="3 4" key="1">
    <citation type="submission" date="2019-06" db="EMBL/GenBank/DDBJ databases">
        <title>Whole genome sequencing of Lactobacillus johnsonii strain G2A.</title>
        <authorList>
            <person name="Conlan S."/>
            <person name="Thomas P.J."/>
            <person name="Mullikin J."/>
            <person name="Singer J."/>
            <person name="Weaver C."/>
            <person name="Segre J.A."/>
        </authorList>
    </citation>
    <scope>NUCLEOTIDE SEQUENCE [LARGE SCALE GENOMIC DNA]</scope>
    <source>
        <strain evidence="3 4">G2A</strain>
    </source>
</reference>
<organism evidence="3 4">
    <name type="scientific">Lactobacillus johnsonii</name>
    <dbReference type="NCBI Taxonomy" id="33959"/>
    <lineage>
        <taxon>Bacteria</taxon>
        <taxon>Bacillati</taxon>
        <taxon>Bacillota</taxon>
        <taxon>Bacilli</taxon>
        <taxon>Lactobacillales</taxon>
        <taxon>Lactobacillaceae</taxon>
        <taxon>Lactobacillus</taxon>
    </lineage>
</organism>
<sequence>MIDKVVKFAQKKINNYGDVNFTRLTPVKYRKSVVNNGNIRLNLVLPKIDKKFVYGGISTAFHFFDELATTLNAEKRVITIDAPLGSNIKREYPNYTLKNAAEDYTTSSDVLVAADEKWRLSNTLPVRKTDIFVTTSWDTHFIISDVTSFQQINFGNKSDIIYLIQDFEPGFANWSSDYTLAESTYKTGNTVAVFNSNNLKKFMDKHEYKFDKELYFDPVLNSSMADILKKSSLNQKRKNNILLYGRPSTSRNEFEIAVKAFKILVEQYDISKDWNFISIGEKHKDISLGNHFTLKSLGKLSLEEYSNLLLQSKLGVSLMCSPHPSYPPLEMATFGVKTITNSFECKDLSSFSPNIISVNNLNFYNLARVLNDAIKNYKNPTFDLDTKYVNDDKQFDVVFNELKQFYVHGLDN</sequence>
<evidence type="ECO:0000259" key="1">
    <source>
        <dbReference type="Pfam" id="PF21374"/>
    </source>
</evidence>
<dbReference type="Pfam" id="PF21374">
    <property type="entry name" value="WsaF_N"/>
    <property type="match status" value="1"/>
</dbReference>
<dbReference type="InterPro" id="IPR055050">
    <property type="entry name" value="WsaF_C"/>
</dbReference>
<dbReference type="Proteomes" id="UP000464749">
    <property type="component" value="Chromosome"/>
</dbReference>
<name>A0A9X7T6J8_LACJH</name>
<dbReference type="RefSeq" id="WP_163588744.1">
    <property type="nucleotide sequence ID" value="NZ_CP040854.1"/>
</dbReference>
<dbReference type="GO" id="GO:0030247">
    <property type="term" value="F:polysaccharide binding"/>
    <property type="evidence" value="ECO:0007669"/>
    <property type="project" value="InterPro"/>
</dbReference>